<evidence type="ECO:0000313" key="6">
    <source>
        <dbReference type="Proteomes" id="UP001198163"/>
    </source>
</evidence>
<dbReference type="SUPFAM" id="SSF56349">
    <property type="entry name" value="DNA breaking-rejoining enzymes"/>
    <property type="match status" value="1"/>
</dbReference>
<evidence type="ECO:0000259" key="4">
    <source>
        <dbReference type="PROSITE" id="PS51898"/>
    </source>
</evidence>
<dbReference type="GO" id="GO:0003677">
    <property type="term" value="F:DNA binding"/>
    <property type="evidence" value="ECO:0007669"/>
    <property type="project" value="UniProtKB-KW"/>
</dbReference>
<dbReference type="InterPro" id="IPR011010">
    <property type="entry name" value="DNA_brk_join_enz"/>
</dbReference>
<dbReference type="PANTHER" id="PTHR30349">
    <property type="entry name" value="PHAGE INTEGRASE-RELATED"/>
    <property type="match status" value="1"/>
</dbReference>
<dbReference type="Pfam" id="PF00589">
    <property type="entry name" value="Phage_integrase"/>
    <property type="match status" value="1"/>
</dbReference>
<evidence type="ECO:0000256" key="3">
    <source>
        <dbReference type="ARBA" id="ARBA00023172"/>
    </source>
</evidence>
<keyword evidence="3" id="KW-0233">DNA recombination</keyword>
<protein>
    <submittedName>
        <fullName evidence="5">Tyrosine-type recombinase/integrase</fullName>
    </submittedName>
</protein>
<dbReference type="PROSITE" id="PS51898">
    <property type="entry name" value="TYR_RECOMBINASE"/>
    <property type="match status" value="1"/>
</dbReference>
<dbReference type="Gene3D" id="1.10.443.10">
    <property type="entry name" value="Intergrase catalytic core"/>
    <property type="match status" value="1"/>
</dbReference>
<organism evidence="5 6">
    <name type="scientific">Teretinema zuelzerae</name>
    <dbReference type="NCBI Taxonomy" id="156"/>
    <lineage>
        <taxon>Bacteria</taxon>
        <taxon>Pseudomonadati</taxon>
        <taxon>Spirochaetota</taxon>
        <taxon>Spirochaetia</taxon>
        <taxon>Spirochaetales</taxon>
        <taxon>Treponemataceae</taxon>
        <taxon>Teretinema</taxon>
    </lineage>
</organism>
<gene>
    <name evidence="5" type="ORF">K7J14_08495</name>
</gene>
<dbReference type="InterPro" id="IPR010998">
    <property type="entry name" value="Integrase_recombinase_N"/>
</dbReference>
<dbReference type="Proteomes" id="UP001198163">
    <property type="component" value="Unassembled WGS sequence"/>
</dbReference>
<name>A0AAE3EJR3_9SPIR</name>
<reference evidence="5" key="1">
    <citation type="submission" date="2021-08" db="EMBL/GenBank/DDBJ databases">
        <title>Comparative analyses of Brucepasteria parasyntrophica and Teretinema zuelzerae.</title>
        <authorList>
            <person name="Song Y."/>
            <person name="Brune A."/>
        </authorList>
    </citation>
    <scope>NUCLEOTIDE SEQUENCE</scope>
    <source>
        <strain evidence="5">DSM 1903</strain>
    </source>
</reference>
<evidence type="ECO:0000313" key="5">
    <source>
        <dbReference type="EMBL" id="MCD1654743.1"/>
    </source>
</evidence>
<dbReference type="GO" id="GO:0015074">
    <property type="term" value="P:DNA integration"/>
    <property type="evidence" value="ECO:0007669"/>
    <property type="project" value="InterPro"/>
</dbReference>
<dbReference type="AlphaFoldDB" id="A0AAE3EJR3"/>
<dbReference type="InterPro" id="IPR050090">
    <property type="entry name" value="Tyrosine_recombinase_XerCD"/>
</dbReference>
<dbReference type="Gene3D" id="1.10.150.130">
    <property type="match status" value="1"/>
</dbReference>
<feature type="domain" description="Tyr recombinase" evidence="4">
    <location>
        <begin position="180"/>
        <end position="387"/>
    </location>
</feature>
<dbReference type="RefSeq" id="WP_230755257.1">
    <property type="nucleotide sequence ID" value="NZ_JAINWA010000003.1"/>
</dbReference>
<sequence length="400" mass="45868">MEYTLYERLVNGQTFFYFHYIDENGKRVRRSTGCSKRSDAKAFLARLEILEEQKRRNSERTLFLDYAEKFFDPKGPIVKRWNKHGKNPKNRTLANHHAYLKNYLIPWFGSSFLDSITAKALDLNLLDARTIGRNEKPSRPLSGSAKNSIKDTLMIILREAHFDGLIPSVPTFVTYARNSKRQNTLTEQELQRLFPFAPEEFGKVWETDSDEGDPIPGRCFATLSAIAVSCGLRSGESLALSMDQIVPGKGLIIDRALDEKGKTDHVKKGSAADPRIRVVPMSVYTMSILTRWIELRGDHPGLLFTYRGHSISSGYLLKRFRAAMKKAGIDLSGRRITFHGLRYTYNTRMKNAIPREMLRDIIGHKTDSMTDHYDRPVLEERLDEYRDKVLPAVNGFWKLG</sequence>
<accession>A0AAE3EJR3</accession>
<dbReference type="GO" id="GO:0006310">
    <property type="term" value="P:DNA recombination"/>
    <property type="evidence" value="ECO:0007669"/>
    <property type="project" value="UniProtKB-KW"/>
</dbReference>
<dbReference type="InterPro" id="IPR013762">
    <property type="entry name" value="Integrase-like_cat_sf"/>
</dbReference>
<keyword evidence="2" id="KW-0238">DNA-binding</keyword>
<dbReference type="InterPro" id="IPR002104">
    <property type="entry name" value="Integrase_catalytic"/>
</dbReference>
<dbReference type="EMBL" id="JAINWA010000003">
    <property type="protein sequence ID" value="MCD1654743.1"/>
    <property type="molecule type" value="Genomic_DNA"/>
</dbReference>
<comment type="similarity">
    <text evidence="1">Belongs to the 'phage' integrase family.</text>
</comment>
<evidence type="ECO:0000256" key="2">
    <source>
        <dbReference type="ARBA" id="ARBA00023125"/>
    </source>
</evidence>
<comment type="caution">
    <text evidence="5">The sequence shown here is derived from an EMBL/GenBank/DDBJ whole genome shotgun (WGS) entry which is preliminary data.</text>
</comment>
<dbReference type="PANTHER" id="PTHR30349:SF41">
    <property type="entry name" value="INTEGRASE_RECOMBINASE PROTEIN MJ0367-RELATED"/>
    <property type="match status" value="1"/>
</dbReference>
<evidence type="ECO:0000256" key="1">
    <source>
        <dbReference type="ARBA" id="ARBA00008857"/>
    </source>
</evidence>
<proteinExistence type="inferred from homology"/>
<keyword evidence="6" id="KW-1185">Reference proteome</keyword>